<dbReference type="PANTHER" id="PTHR46743">
    <property type="entry name" value="TEICHOIC ACIDS EXPORT ATP-BINDING PROTEIN TAGH"/>
    <property type="match status" value="1"/>
</dbReference>
<dbReference type="GO" id="GO:0016887">
    <property type="term" value="F:ATP hydrolysis activity"/>
    <property type="evidence" value="ECO:0007669"/>
    <property type="project" value="InterPro"/>
</dbReference>
<protein>
    <submittedName>
        <fullName evidence="6">Putative O-antigen/LPS export system ATP-binding protein</fullName>
    </submittedName>
</protein>
<keyword evidence="3" id="KW-0547">Nucleotide-binding</keyword>
<dbReference type="CDD" id="cd03220">
    <property type="entry name" value="ABC_KpsT_Wzt"/>
    <property type="match status" value="1"/>
</dbReference>
<keyword evidence="2" id="KW-0813">Transport</keyword>
<comment type="similarity">
    <text evidence="1">Belongs to the ABC transporter superfamily.</text>
</comment>
<gene>
    <name evidence="6" type="ORF">DAMO_0906</name>
</gene>
<evidence type="ECO:0000256" key="3">
    <source>
        <dbReference type="ARBA" id="ARBA00022741"/>
    </source>
</evidence>
<dbReference type="InterPro" id="IPR003593">
    <property type="entry name" value="AAA+_ATPase"/>
</dbReference>
<evidence type="ECO:0000256" key="4">
    <source>
        <dbReference type="ARBA" id="ARBA00022840"/>
    </source>
</evidence>
<dbReference type="InterPro" id="IPR027417">
    <property type="entry name" value="P-loop_NTPase"/>
</dbReference>
<dbReference type="InterPro" id="IPR050683">
    <property type="entry name" value="Bact_Polysacc_Export_ATP-bd"/>
</dbReference>
<dbReference type="AlphaFoldDB" id="D5MM81"/>
<accession>D5MM81</accession>
<organism evidence="6 7">
    <name type="scientific">Methylomirabilis oxygeniifera</name>
    <dbReference type="NCBI Taxonomy" id="671143"/>
    <lineage>
        <taxon>Bacteria</taxon>
        <taxon>Candidatus Methylomirabilota</taxon>
        <taxon>Candidatus Methylomirabilia</taxon>
        <taxon>Candidatus Methylomirabilales</taxon>
        <taxon>Candidatus Methylomirabilaceae</taxon>
        <taxon>Candidatus Methylomirabilis</taxon>
    </lineage>
</organism>
<dbReference type="GO" id="GO:0016020">
    <property type="term" value="C:membrane"/>
    <property type="evidence" value="ECO:0007669"/>
    <property type="project" value="InterPro"/>
</dbReference>
<evidence type="ECO:0000256" key="2">
    <source>
        <dbReference type="ARBA" id="ARBA00022448"/>
    </source>
</evidence>
<dbReference type="STRING" id="671143.DAMO_0906"/>
<dbReference type="PROSITE" id="PS50893">
    <property type="entry name" value="ABC_TRANSPORTER_2"/>
    <property type="match status" value="1"/>
</dbReference>
<evidence type="ECO:0000313" key="7">
    <source>
        <dbReference type="Proteomes" id="UP000006898"/>
    </source>
</evidence>
<dbReference type="GO" id="GO:0140359">
    <property type="term" value="F:ABC-type transporter activity"/>
    <property type="evidence" value="ECO:0007669"/>
    <property type="project" value="InterPro"/>
</dbReference>
<reference evidence="6 7" key="1">
    <citation type="journal article" date="2010" name="Nature">
        <title>Nitrite-driven anaerobic methane oxidation by oxygenic bacteria.</title>
        <authorList>
            <person name="Ettwig K.F."/>
            <person name="Butler M.K."/>
            <person name="Le Paslier D."/>
            <person name="Pelletier E."/>
            <person name="Mangenot S."/>
            <person name="Kuypers M.M.M."/>
            <person name="Schreiber F."/>
            <person name="Dutilh B.E."/>
            <person name="Zedelius J."/>
            <person name="de Beer D."/>
            <person name="Gloerich J."/>
            <person name="Wessels H.J.C.T."/>
            <person name="van Allen T."/>
            <person name="Luesken F."/>
            <person name="Wu M."/>
            <person name="van de Pas-Schoonen K.T."/>
            <person name="Op den Camp H.J.M."/>
            <person name="Janssen-Megens E.M."/>
            <person name="Francoijs K-J."/>
            <person name="Stunnenberg H."/>
            <person name="Weissenbach J."/>
            <person name="Jetten M.S.M."/>
            <person name="Strous M."/>
        </authorList>
    </citation>
    <scope>NUCLEOTIDE SEQUENCE [LARGE SCALE GENOMIC DNA]</scope>
</reference>
<dbReference type="PANTHER" id="PTHR46743:SF2">
    <property type="entry name" value="TEICHOIC ACIDS EXPORT ATP-BINDING PROTEIN TAGH"/>
    <property type="match status" value="1"/>
</dbReference>
<dbReference type="EMBL" id="FP565575">
    <property type="protein sequence ID" value="CBE67967.1"/>
    <property type="molecule type" value="Genomic_DNA"/>
</dbReference>
<dbReference type="Gene3D" id="3.40.50.300">
    <property type="entry name" value="P-loop containing nucleotide triphosphate hydrolases"/>
    <property type="match status" value="1"/>
</dbReference>
<dbReference type="PATRIC" id="fig|671143.5.peg.787"/>
<evidence type="ECO:0000259" key="5">
    <source>
        <dbReference type="PROSITE" id="PS50893"/>
    </source>
</evidence>
<dbReference type="KEGG" id="mox:DAMO_0906"/>
<dbReference type="InterPro" id="IPR017871">
    <property type="entry name" value="ABC_transporter-like_CS"/>
</dbReference>
<dbReference type="PROSITE" id="PS00211">
    <property type="entry name" value="ABC_TRANSPORTER_1"/>
    <property type="match status" value="1"/>
</dbReference>
<dbReference type="Pfam" id="PF00005">
    <property type="entry name" value="ABC_tran"/>
    <property type="match status" value="1"/>
</dbReference>
<dbReference type="InterPro" id="IPR003439">
    <property type="entry name" value="ABC_transporter-like_ATP-bd"/>
</dbReference>
<name>D5MM81_METO1</name>
<keyword evidence="4 6" id="KW-0067">ATP-binding</keyword>
<feature type="domain" description="ABC transporter" evidence="5">
    <location>
        <begin position="44"/>
        <end position="264"/>
    </location>
</feature>
<dbReference type="HOGENOM" id="CLU_000604_1_2_0"/>
<dbReference type="Proteomes" id="UP000006898">
    <property type="component" value="Chromosome"/>
</dbReference>
<dbReference type="eggNOG" id="COG1134">
    <property type="taxonomic scope" value="Bacteria"/>
</dbReference>
<dbReference type="SMART" id="SM00382">
    <property type="entry name" value="AAA"/>
    <property type="match status" value="1"/>
</dbReference>
<dbReference type="GO" id="GO:0005524">
    <property type="term" value="F:ATP binding"/>
    <property type="evidence" value="ECO:0007669"/>
    <property type="project" value="UniProtKB-KW"/>
</dbReference>
<dbReference type="SUPFAM" id="SSF52540">
    <property type="entry name" value="P-loop containing nucleoside triphosphate hydrolases"/>
    <property type="match status" value="1"/>
</dbReference>
<evidence type="ECO:0000313" key="6">
    <source>
        <dbReference type="EMBL" id="CBE67967.1"/>
    </source>
</evidence>
<evidence type="ECO:0000256" key="1">
    <source>
        <dbReference type="ARBA" id="ARBA00005417"/>
    </source>
</evidence>
<sequence length="264" mass="29141">MLDVPRLSAPPAHLGRPPVLEIEDLSIRLLLHRERIRSIRDHAIRLLKRQTKGRDEFWPLRGVSFSVDPGEILGIIGANGAGKSTLLKVIAGIIPPSVGRVVVRGRIAPLIELGAGFDSFLTGRENIFLYGSLLGFSQKELERRFDRIVKFAELEEFIDVPLMNYSVGMSARLGFAIATDAKPDLLLIDELFSVGDAAFQKKCEERMEAFKAKGVTIVLVSHDLTLIQDTCQKAIWIHHGQVAATGPADDVVTEYRKFSASSTV</sequence>
<proteinExistence type="inferred from homology"/>
<dbReference type="InterPro" id="IPR015860">
    <property type="entry name" value="ABC_transpr_TagH-like"/>
</dbReference>